<dbReference type="Gene3D" id="1.10.8.430">
    <property type="entry name" value="Helical domain of apoptotic protease-activating factors"/>
    <property type="match status" value="1"/>
</dbReference>
<dbReference type="Pfam" id="PF00931">
    <property type="entry name" value="NB-ARC"/>
    <property type="match status" value="1"/>
</dbReference>
<dbReference type="PROSITE" id="PS51153">
    <property type="entry name" value="RPW8"/>
    <property type="match status" value="1"/>
</dbReference>
<evidence type="ECO:0000256" key="2">
    <source>
        <dbReference type="ARBA" id="ARBA00022614"/>
    </source>
</evidence>
<dbReference type="PANTHER" id="PTHR36766">
    <property type="entry name" value="PLANT BROAD-SPECTRUM MILDEW RESISTANCE PROTEIN RPW8"/>
    <property type="match status" value="1"/>
</dbReference>
<accession>A0AAD5C1U3</accession>
<evidence type="ECO:0000256" key="4">
    <source>
        <dbReference type="ARBA" id="ARBA00022821"/>
    </source>
</evidence>
<dbReference type="SUPFAM" id="SSF52540">
    <property type="entry name" value="P-loop containing nucleoside triphosphate hydrolases"/>
    <property type="match status" value="1"/>
</dbReference>
<feature type="domain" description="RPW8" evidence="5">
    <location>
        <begin position="1"/>
        <end position="151"/>
    </location>
</feature>
<evidence type="ECO:0000313" key="7">
    <source>
        <dbReference type="Proteomes" id="UP001206925"/>
    </source>
</evidence>
<dbReference type="PRINTS" id="PR00364">
    <property type="entry name" value="DISEASERSIST"/>
</dbReference>
<gene>
    <name evidence="6" type="ORF">M8C21_021689</name>
</gene>
<dbReference type="GO" id="GO:0006952">
    <property type="term" value="P:defense response"/>
    <property type="evidence" value="ECO:0007669"/>
    <property type="project" value="UniProtKB-KW"/>
</dbReference>
<evidence type="ECO:0000256" key="1">
    <source>
        <dbReference type="ARBA" id="ARBA00008894"/>
    </source>
</evidence>
<keyword evidence="7" id="KW-1185">Reference proteome</keyword>
<dbReference type="Pfam" id="PF05659">
    <property type="entry name" value="RPW8"/>
    <property type="match status" value="1"/>
</dbReference>
<comment type="similarity">
    <text evidence="1">Belongs to the disease resistance NB-LRR family.</text>
</comment>
<organism evidence="6 7">
    <name type="scientific">Ambrosia artemisiifolia</name>
    <name type="common">Common ragweed</name>
    <dbReference type="NCBI Taxonomy" id="4212"/>
    <lineage>
        <taxon>Eukaryota</taxon>
        <taxon>Viridiplantae</taxon>
        <taxon>Streptophyta</taxon>
        <taxon>Embryophyta</taxon>
        <taxon>Tracheophyta</taxon>
        <taxon>Spermatophyta</taxon>
        <taxon>Magnoliopsida</taxon>
        <taxon>eudicotyledons</taxon>
        <taxon>Gunneridae</taxon>
        <taxon>Pentapetalae</taxon>
        <taxon>asterids</taxon>
        <taxon>campanulids</taxon>
        <taxon>Asterales</taxon>
        <taxon>Asteraceae</taxon>
        <taxon>Asteroideae</taxon>
        <taxon>Heliantheae alliance</taxon>
        <taxon>Heliantheae</taxon>
        <taxon>Ambrosia</taxon>
    </lineage>
</organism>
<dbReference type="Gene3D" id="1.10.10.10">
    <property type="entry name" value="Winged helix-like DNA-binding domain superfamily/Winged helix DNA-binding domain"/>
    <property type="match status" value="1"/>
</dbReference>
<dbReference type="InterPro" id="IPR032675">
    <property type="entry name" value="LRR_dom_sf"/>
</dbReference>
<dbReference type="Gene3D" id="3.40.50.300">
    <property type="entry name" value="P-loop containing nucleotide triphosphate hydrolases"/>
    <property type="match status" value="1"/>
</dbReference>
<dbReference type="EMBL" id="JAMZMK010009908">
    <property type="protein sequence ID" value="KAI7733771.1"/>
    <property type="molecule type" value="Genomic_DNA"/>
</dbReference>
<dbReference type="Proteomes" id="UP001206925">
    <property type="component" value="Unassembled WGS sequence"/>
</dbReference>
<keyword evidence="4" id="KW-0611">Plant defense</keyword>
<dbReference type="InterPro" id="IPR002182">
    <property type="entry name" value="NB-ARC"/>
</dbReference>
<dbReference type="SUPFAM" id="SSF52058">
    <property type="entry name" value="L domain-like"/>
    <property type="match status" value="1"/>
</dbReference>
<evidence type="ECO:0000313" key="6">
    <source>
        <dbReference type="EMBL" id="KAI7733771.1"/>
    </source>
</evidence>
<keyword evidence="2" id="KW-0433">Leucine-rich repeat</keyword>
<evidence type="ECO:0000259" key="5">
    <source>
        <dbReference type="PROSITE" id="PS51153"/>
    </source>
</evidence>
<dbReference type="InterPro" id="IPR042197">
    <property type="entry name" value="Apaf_helical"/>
</dbReference>
<dbReference type="Gene3D" id="3.80.10.10">
    <property type="entry name" value="Ribonuclease Inhibitor"/>
    <property type="match status" value="1"/>
</dbReference>
<dbReference type="InterPro" id="IPR008808">
    <property type="entry name" value="Powdery_mildew-R_dom"/>
</dbReference>
<comment type="caution">
    <text evidence="6">The sequence shown here is derived from an EMBL/GenBank/DDBJ whole genome shotgun (WGS) entry which is preliminary data.</text>
</comment>
<sequence>MAVALVGGAALGAAFGELLKVVVHRTNQTARFSAQLKRLEITLKRVEPVFNEITVLSKVLERPDDETVEFTRYLEQGTELVVKCLRIKCWNVRKKYRYTKKLIRLDEELLRFFQIEALANVAKTTMMNLIGTNELNDKFDRLHLAGGGFLGSCNVPGLPEFIVGLDQHLTILKRTLLKDDTRLLVISAPGGFGKTTLAKMLCHDPEIKGTFDANILYVTVSTESSLMSIAQSLFKHYGIYNSVFRSEEDAKNQIENLVIQKGSGNMLLVLDDASSGSESVIRHLKFRIPGYKILVTSRYLFPEFNSTYDLITLNDKDAETLFRHHAFTGDEIHVSVKLVNKVVEFCKGVPLALTVVGASLRGRPEVIWRTTLEKWSEGHSVLESHQQLLLCLQTSIDALDELHKNCFMDLGLFPEDDQIAGTTLMDMWVELYKLDDKGMGAGTNLFNLSSRNLINLVQIRRVAGERDGHCSQYRVMQHDVLRDLAIYLSRQEPEAKRKRLFTEIHSNKFPEWWTQQPVDARILSISTDGEFNSTWDDLNAPNVEVLILNIRSEHYTLPRFIVKMSQLKVLIVTGYGGYPTQLKNPQVLASLSKLSRIRFEHVSVSPSIQVIFTLKTLKKLTFVMCKIGEALNSDTTGSAYTLENLKEFEIDLCYDLKQLPTRLCSSSHLKKLIITNCQELDVLPKELGNLTSLEILVLHCCTKLKELPESIGSLHKLNIIDISDCSHISVLPKQIGELSNLRTIDISRCEGLEKLPKSLAELKQLKVVICDEERSYLWKDIASDHSQVKMSFVEEDRIGNLKKICR</sequence>
<reference evidence="6" key="1">
    <citation type="submission" date="2022-06" db="EMBL/GenBank/DDBJ databases">
        <title>Uncovering the hologenomic basis of an extraordinary plant invasion.</title>
        <authorList>
            <person name="Bieker V.C."/>
            <person name="Martin M.D."/>
            <person name="Gilbert T."/>
            <person name="Hodgins K."/>
            <person name="Battlay P."/>
            <person name="Petersen B."/>
            <person name="Wilson J."/>
        </authorList>
    </citation>
    <scope>NUCLEOTIDE SEQUENCE</scope>
    <source>
        <strain evidence="6">AA19_3_7</strain>
        <tissue evidence="6">Leaf</tissue>
    </source>
</reference>
<dbReference type="AlphaFoldDB" id="A0AAD5C1U3"/>
<dbReference type="InterPro" id="IPR027417">
    <property type="entry name" value="P-loop_NTPase"/>
</dbReference>
<proteinExistence type="inferred from homology"/>
<dbReference type="PANTHER" id="PTHR36766:SF13">
    <property type="entry name" value="POWDERY MILDEW RESISTANCE PROTEIN, RPW8"/>
    <property type="match status" value="1"/>
</dbReference>
<keyword evidence="3" id="KW-0677">Repeat</keyword>
<dbReference type="InterPro" id="IPR036388">
    <property type="entry name" value="WH-like_DNA-bd_sf"/>
</dbReference>
<evidence type="ECO:0000256" key="3">
    <source>
        <dbReference type="ARBA" id="ARBA00022737"/>
    </source>
</evidence>
<protein>
    <recommendedName>
        <fullName evidence="5">RPW8 domain-containing protein</fullName>
    </recommendedName>
</protein>
<dbReference type="GO" id="GO:0043531">
    <property type="term" value="F:ADP binding"/>
    <property type="evidence" value="ECO:0007669"/>
    <property type="project" value="InterPro"/>
</dbReference>
<name>A0AAD5C1U3_AMBAR</name>